<dbReference type="InterPro" id="IPR003593">
    <property type="entry name" value="AAA+_ATPase"/>
</dbReference>
<protein>
    <submittedName>
        <fullName evidence="10">Thiol reductant ABC exporter subunit CydD</fullName>
    </submittedName>
</protein>
<name>A0ABW1JD64_9ACTN</name>
<accession>A0ABW1JD64</accession>
<sequence>MPALDPRLLRQVAPARRYVALTAAVGVTTGALVVAQALLLADVVAAVFYGADVGAKRAQVGALAVVVLLRAVLAWVQERYGERAATQVVAQLRQDVLRHGASLGAGGLTSSGRTALVALVTDGLERLQPYLSRYLPQLVAAAVLTPALLAVVLWQDPLSALVIAVTLPLVPLFMALVGLMTRDASARRLVTMQRLGSQVLDLLVGLPTLVALGRERGPAARVRRLGQAHRHATNATLRTAFLSSLVLELLTTLSVALVAVEVGLRLLHGNLGLRTALVVLVLAPEVYLPLRQVGTHFHASTDGLAAADAAFAALGQPLPADGTLDAPDLRTAIIELRDVVVRHEGRDESAPDGLTLTLRPGTVVAMTGPSGSGKTTAAQVVLRLRTIDDGVAEVVDVDGLRTPLSQLVARTWWDQLCWLDQDPVLVPGTLRHNALLFERRSDAHAVDEDRLAAAAVAAGFEPVVADVAGGWDARVGRDGLGLSAGQRQRLALVRVLLADAQLVVLDEPTAHLDGVTQDVVIAALDLLRRQGRTVLVVSHRESLAAHADVVVSSLTFAAPEGAR</sequence>
<evidence type="ECO:0000256" key="5">
    <source>
        <dbReference type="ARBA" id="ARBA00022989"/>
    </source>
</evidence>
<evidence type="ECO:0000256" key="1">
    <source>
        <dbReference type="ARBA" id="ARBA00004651"/>
    </source>
</evidence>
<dbReference type="InterPro" id="IPR027417">
    <property type="entry name" value="P-loop_NTPase"/>
</dbReference>
<dbReference type="InterPro" id="IPR014216">
    <property type="entry name" value="ABC_transptr_CydD"/>
</dbReference>
<comment type="caution">
    <text evidence="10">The sequence shown here is derived from an EMBL/GenBank/DDBJ whole genome shotgun (WGS) entry which is preliminary data.</text>
</comment>
<dbReference type="SUPFAM" id="SSF52540">
    <property type="entry name" value="P-loop containing nucleoside triphosphate hydrolases"/>
    <property type="match status" value="1"/>
</dbReference>
<dbReference type="SMART" id="SM00382">
    <property type="entry name" value="AAA"/>
    <property type="match status" value="1"/>
</dbReference>
<proteinExistence type="predicted"/>
<dbReference type="Proteomes" id="UP001596189">
    <property type="component" value="Unassembled WGS sequence"/>
</dbReference>
<reference evidence="11" key="1">
    <citation type="journal article" date="2019" name="Int. J. Syst. Evol. Microbiol.">
        <title>The Global Catalogue of Microorganisms (GCM) 10K type strain sequencing project: providing services to taxonomists for standard genome sequencing and annotation.</title>
        <authorList>
            <consortium name="The Broad Institute Genomics Platform"/>
            <consortium name="The Broad Institute Genome Sequencing Center for Infectious Disease"/>
            <person name="Wu L."/>
            <person name="Ma J."/>
        </authorList>
    </citation>
    <scope>NUCLEOTIDE SEQUENCE [LARGE SCALE GENOMIC DNA]</scope>
    <source>
        <strain evidence="11">KACC 14249</strain>
    </source>
</reference>
<evidence type="ECO:0000256" key="2">
    <source>
        <dbReference type="ARBA" id="ARBA00022692"/>
    </source>
</evidence>
<evidence type="ECO:0000313" key="11">
    <source>
        <dbReference type="Proteomes" id="UP001596189"/>
    </source>
</evidence>
<dbReference type="CDD" id="cd03228">
    <property type="entry name" value="ABCC_MRP_Like"/>
    <property type="match status" value="1"/>
</dbReference>
<dbReference type="SUPFAM" id="SSF90123">
    <property type="entry name" value="ABC transporter transmembrane region"/>
    <property type="match status" value="1"/>
</dbReference>
<feature type="transmembrane region" description="Helical" evidence="7">
    <location>
        <begin position="57"/>
        <end position="76"/>
    </location>
</feature>
<dbReference type="PROSITE" id="PS50893">
    <property type="entry name" value="ABC_TRANSPORTER_2"/>
    <property type="match status" value="1"/>
</dbReference>
<feature type="transmembrane region" description="Helical" evidence="7">
    <location>
        <begin position="21"/>
        <end position="51"/>
    </location>
</feature>
<keyword evidence="5 7" id="KW-1133">Transmembrane helix</keyword>
<dbReference type="Pfam" id="PF00005">
    <property type="entry name" value="ABC_tran"/>
    <property type="match status" value="1"/>
</dbReference>
<dbReference type="NCBIfam" id="TIGR02857">
    <property type="entry name" value="CydD"/>
    <property type="match status" value="1"/>
</dbReference>
<feature type="transmembrane region" description="Helical" evidence="7">
    <location>
        <begin position="160"/>
        <end position="179"/>
    </location>
</feature>
<dbReference type="PROSITE" id="PS50929">
    <property type="entry name" value="ABC_TM1F"/>
    <property type="match status" value="1"/>
</dbReference>
<feature type="domain" description="ABC transmembrane type-1" evidence="9">
    <location>
        <begin position="20"/>
        <end position="302"/>
    </location>
</feature>
<feature type="domain" description="ABC transporter" evidence="8">
    <location>
        <begin position="334"/>
        <end position="562"/>
    </location>
</feature>
<dbReference type="EMBL" id="JBHSRD010000003">
    <property type="protein sequence ID" value="MFC6006991.1"/>
    <property type="molecule type" value="Genomic_DNA"/>
</dbReference>
<dbReference type="PANTHER" id="PTHR24221:SF590">
    <property type="entry name" value="COMPONENT LINKED WITH THE ASSEMBLY OF CYTOCHROME' TRANSPORT TRANSMEMBRANE ATP-BINDING PROTEIN ABC TRANSPORTER CYDD-RELATED"/>
    <property type="match status" value="1"/>
</dbReference>
<evidence type="ECO:0000259" key="8">
    <source>
        <dbReference type="PROSITE" id="PS50893"/>
    </source>
</evidence>
<evidence type="ECO:0000256" key="4">
    <source>
        <dbReference type="ARBA" id="ARBA00022840"/>
    </source>
</evidence>
<gene>
    <name evidence="10" type="primary">cydD</name>
    <name evidence="10" type="ORF">ACFQDO_07590</name>
</gene>
<evidence type="ECO:0000256" key="6">
    <source>
        <dbReference type="ARBA" id="ARBA00023136"/>
    </source>
</evidence>
<comment type="subcellular location">
    <subcellularLocation>
        <location evidence="1">Cell membrane</location>
        <topology evidence="1">Multi-pass membrane protein</topology>
    </subcellularLocation>
</comment>
<keyword evidence="6 7" id="KW-0472">Membrane</keyword>
<keyword evidence="3" id="KW-0547">Nucleotide-binding</keyword>
<evidence type="ECO:0000256" key="3">
    <source>
        <dbReference type="ARBA" id="ARBA00022741"/>
    </source>
</evidence>
<dbReference type="InterPro" id="IPR003439">
    <property type="entry name" value="ABC_transporter-like_ATP-bd"/>
</dbReference>
<dbReference type="RefSeq" id="WP_345718453.1">
    <property type="nucleotide sequence ID" value="NZ_BAABFP010000008.1"/>
</dbReference>
<dbReference type="InterPro" id="IPR017871">
    <property type="entry name" value="ABC_transporter-like_CS"/>
</dbReference>
<dbReference type="Pfam" id="PF00664">
    <property type="entry name" value="ABC_membrane"/>
    <property type="match status" value="1"/>
</dbReference>
<dbReference type="Gene3D" id="1.20.1560.10">
    <property type="entry name" value="ABC transporter type 1, transmembrane domain"/>
    <property type="match status" value="1"/>
</dbReference>
<dbReference type="PROSITE" id="PS00211">
    <property type="entry name" value="ABC_TRANSPORTER_1"/>
    <property type="match status" value="1"/>
</dbReference>
<dbReference type="CDD" id="cd18584">
    <property type="entry name" value="ABC_6TM_AarD_CydD"/>
    <property type="match status" value="1"/>
</dbReference>
<dbReference type="InterPro" id="IPR011527">
    <property type="entry name" value="ABC1_TM_dom"/>
</dbReference>
<keyword evidence="2 7" id="KW-0812">Transmembrane</keyword>
<evidence type="ECO:0000256" key="7">
    <source>
        <dbReference type="SAM" id="Phobius"/>
    </source>
</evidence>
<keyword evidence="11" id="KW-1185">Reference proteome</keyword>
<evidence type="ECO:0000259" key="9">
    <source>
        <dbReference type="PROSITE" id="PS50929"/>
    </source>
</evidence>
<organism evidence="10 11">
    <name type="scientific">Angustibacter luteus</name>
    <dbReference type="NCBI Taxonomy" id="658456"/>
    <lineage>
        <taxon>Bacteria</taxon>
        <taxon>Bacillati</taxon>
        <taxon>Actinomycetota</taxon>
        <taxon>Actinomycetes</taxon>
        <taxon>Kineosporiales</taxon>
        <taxon>Kineosporiaceae</taxon>
    </lineage>
</organism>
<dbReference type="InterPro" id="IPR039421">
    <property type="entry name" value="Type_1_exporter"/>
</dbReference>
<keyword evidence="4" id="KW-0067">ATP-binding</keyword>
<dbReference type="InterPro" id="IPR036640">
    <property type="entry name" value="ABC1_TM_sf"/>
</dbReference>
<feature type="transmembrane region" description="Helical" evidence="7">
    <location>
        <begin position="240"/>
        <end position="259"/>
    </location>
</feature>
<evidence type="ECO:0000313" key="10">
    <source>
        <dbReference type="EMBL" id="MFC6006991.1"/>
    </source>
</evidence>
<dbReference type="Gene3D" id="3.40.50.300">
    <property type="entry name" value="P-loop containing nucleotide triphosphate hydrolases"/>
    <property type="match status" value="1"/>
</dbReference>
<feature type="transmembrane region" description="Helical" evidence="7">
    <location>
        <begin position="134"/>
        <end position="154"/>
    </location>
</feature>
<dbReference type="PANTHER" id="PTHR24221">
    <property type="entry name" value="ATP-BINDING CASSETTE SUB-FAMILY B"/>
    <property type="match status" value="1"/>
</dbReference>